<organism evidence="2 3">
    <name type="scientific">Polypedilum vanderplanki</name>
    <name type="common">Sleeping chironomid midge</name>
    <dbReference type="NCBI Taxonomy" id="319348"/>
    <lineage>
        <taxon>Eukaryota</taxon>
        <taxon>Metazoa</taxon>
        <taxon>Ecdysozoa</taxon>
        <taxon>Arthropoda</taxon>
        <taxon>Hexapoda</taxon>
        <taxon>Insecta</taxon>
        <taxon>Pterygota</taxon>
        <taxon>Neoptera</taxon>
        <taxon>Endopterygota</taxon>
        <taxon>Diptera</taxon>
        <taxon>Nematocera</taxon>
        <taxon>Chironomoidea</taxon>
        <taxon>Chironomidae</taxon>
        <taxon>Chironominae</taxon>
        <taxon>Polypedilum</taxon>
        <taxon>Polypedilum</taxon>
    </lineage>
</organism>
<feature type="region of interest" description="Disordered" evidence="1">
    <location>
        <begin position="223"/>
        <end position="245"/>
    </location>
</feature>
<name>A0A9J6BPG8_POLVA</name>
<gene>
    <name evidence="2" type="ORF">PVAND_001935</name>
</gene>
<dbReference type="OrthoDB" id="7765355at2759"/>
<feature type="compositionally biased region" description="Polar residues" evidence="1">
    <location>
        <begin position="1134"/>
        <end position="1143"/>
    </location>
</feature>
<evidence type="ECO:0000256" key="1">
    <source>
        <dbReference type="SAM" id="MobiDB-lite"/>
    </source>
</evidence>
<dbReference type="Proteomes" id="UP001107558">
    <property type="component" value="Chromosome 3"/>
</dbReference>
<feature type="region of interest" description="Disordered" evidence="1">
    <location>
        <begin position="1059"/>
        <end position="1179"/>
    </location>
</feature>
<feature type="compositionally biased region" description="Polar residues" evidence="1">
    <location>
        <begin position="992"/>
        <end position="1004"/>
    </location>
</feature>
<feature type="region of interest" description="Disordered" evidence="1">
    <location>
        <begin position="312"/>
        <end position="346"/>
    </location>
</feature>
<feature type="region of interest" description="Disordered" evidence="1">
    <location>
        <begin position="435"/>
        <end position="465"/>
    </location>
</feature>
<protein>
    <submittedName>
        <fullName evidence="2">Uncharacterized protein</fullName>
    </submittedName>
</protein>
<feature type="compositionally biased region" description="Polar residues" evidence="1">
    <location>
        <begin position="1059"/>
        <end position="1074"/>
    </location>
</feature>
<proteinExistence type="predicted"/>
<feature type="compositionally biased region" description="Low complexity" evidence="1">
    <location>
        <begin position="1092"/>
        <end position="1130"/>
    </location>
</feature>
<dbReference type="EMBL" id="JADBJN010000003">
    <property type="protein sequence ID" value="KAG5671756.1"/>
    <property type="molecule type" value="Genomic_DNA"/>
</dbReference>
<comment type="caution">
    <text evidence="2">The sequence shown here is derived from an EMBL/GenBank/DDBJ whole genome shotgun (WGS) entry which is preliminary data.</text>
</comment>
<feature type="compositionally biased region" description="Low complexity" evidence="1">
    <location>
        <begin position="572"/>
        <end position="582"/>
    </location>
</feature>
<sequence length="1179" mass="125839">MNSSIKFLNFSPSTKSSLNSPLAESTAIGSPISRHLQTNSKRKTISPLNNPSKMRSAIKIDPHVLTDAQSSGIVSRLVKYYDHSTSEPERNRIVYNKFGDFPLVQLKRNEIKRPIVRSTSVRIAPPSKSVMNPSLRAAIMRSNSFSMSSGIPKITPTKMRAKDDSHQIIRNHEPILDTNYPSSSKSVLDALEKNCRKRINNEELILDRTKKLCAPLLPQQQQSVSEIDSPTRDFIPINNPSISTKRTRDISPIKNASALLNDTQPSKKIKTKNNALLSSLSSSHYNLIPYNSNKSNKTSIILQENSIKRQSAFVSMPTKSKSIESDEKKNDSGNKNELKISQDPPTATVQIVDTQKEIVPTESQKKLHLFNRKPDPNIKFNRARVHSTDSNDDDDDEVKIRFVKPKEVILENYDVIGMTTKDKLSKMLIGLSTGFKSPPLPSKVSENQNKDTVDTAEKDDTKKEDVTKPAATISFVTSTTVSTIAPISSSSTSSVISTNSTLLKLPEAKNNSEQPVSSTTNTSIPASVTAQLPKPSLGGFQFGSSTNADVSKNNLISFTPISTVAPTSNVISTSTSSSSTTSDQNKPLISFTPISKSTTESSISNTAVVTTSALLPVLPTFGISSNTNTLGGFKFGTTSNETQKSNEVTTTGFNFGSNLTSNASTSVISNTNNSTTVSFGTSQLKLSVTSTASSLTSSLFPTNTTQSPVLNFQSTKAITTTAGGFSFGTSTNTLTASTQQGFTFGDNKNNSSVDVNKSSSSFSKPETTVASGIGFSFGGNKSVMSFGSNNNINPMVPTTTAAAQSTFSFGSNPNASSTNTGFTGFNTNVQKTETQPTAGIFSFSQQKPQNTPSILGGASNSSTFNFGASNVTTTQASNTSGFSFGKSANKSSNATGGIFSRLGEKVSATNEVKPFSFSANQQNITSPFGTQNVTTTSVPAFNSSSSNISFGQNSIIGNNANSNNTNNNLFSQSTQNSPSVFGNVQQQQQQQPSTNMFSFNSQGNDLGKTNKFNFGGSNTNISNVSNTFSAAPSTTIFGSTSNNNSSSNVSASFTFNPNTGGITSSTNQNVFGQNSSAQQQQQSPPPAYQFGSSNTNSNQNNVSASFTFSGAASAPTPQASNNAFNFSNSAPVQAPTSFNFQASQQQQQQPNSGGLFNIGTSGSNQNQRRLIRTASRRFK</sequence>
<feature type="region of interest" description="Disordered" evidence="1">
    <location>
        <begin position="742"/>
        <end position="767"/>
    </location>
</feature>
<keyword evidence="3" id="KW-1185">Reference proteome</keyword>
<feature type="compositionally biased region" description="Low complexity" evidence="1">
    <location>
        <begin position="959"/>
        <end position="977"/>
    </location>
</feature>
<feature type="compositionally biased region" description="Basic and acidic residues" evidence="1">
    <location>
        <begin position="321"/>
        <end position="340"/>
    </location>
</feature>
<reference evidence="2" key="1">
    <citation type="submission" date="2021-03" db="EMBL/GenBank/DDBJ databases">
        <title>Chromosome level genome of the anhydrobiotic midge Polypedilum vanderplanki.</title>
        <authorList>
            <person name="Yoshida Y."/>
            <person name="Kikawada T."/>
            <person name="Gusev O."/>
        </authorList>
    </citation>
    <scope>NUCLEOTIDE SEQUENCE</scope>
    <source>
        <strain evidence="2">NIAS01</strain>
        <tissue evidence="2">Whole body or cell culture</tissue>
    </source>
</reference>
<feature type="compositionally biased region" description="Basic residues" evidence="1">
    <location>
        <begin position="1169"/>
        <end position="1179"/>
    </location>
</feature>
<feature type="region of interest" description="Disordered" evidence="1">
    <location>
        <begin position="959"/>
        <end position="1012"/>
    </location>
</feature>
<feature type="compositionally biased region" description="Basic and acidic residues" evidence="1">
    <location>
        <begin position="448"/>
        <end position="465"/>
    </location>
</feature>
<feature type="region of interest" description="Disordered" evidence="1">
    <location>
        <begin position="363"/>
        <end position="395"/>
    </location>
</feature>
<accession>A0A9J6BPG8</accession>
<evidence type="ECO:0000313" key="3">
    <source>
        <dbReference type="Proteomes" id="UP001107558"/>
    </source>
</evidence>
<dbReference type="AlphaFoldDB" id="A0A9J6BPG8"/>
<feature type="region of interest" description="Disordered" evidence="1">
    <location>
        <begin position="569"/>
        <end position="588"/>
    </location>
</feature>
<evidence type="ECO:0000313" key="2">
    <source>
        <dbReference type="EMBL" id="KAG5671756.1"/>
    </source>
</evidence>
<feature type="compositionally biased region" description="Low complexity" evidence="1">
    <location>
        <begin position="746"/>
        <end position="761"/>
    </location>
</feature>
<feature type="compositionally biased region" description="Polar residues" evidence="1">
    <location>
        <begin position="1150"/>
        <end position="1168"/>
    </location>
</feature>